<name>A0A8S1X1M1_PAROT</name>
<keyword evidence="2" id="KW-1185">Reference proteome</keyword>
<dbReference type="EMBL" id="CAJJDP010000110">
    <property type="protein sequence ID" value="CAD8196053.1"/>
    <property type="molecule type" value="Genomic_DNA"/>
</dbReference>
<gene>
    <name evidence="1" type="ORF">POCTA_138.1.T1100184</name>
</gene>
<organism evidence="1 2">
    <name type="scientific">Paramecium octaurelia</name>
    <dbReference type="NCBI Taxonomy" id="43137"/>
    <lineage>
        <taxon>Eukaryota</taxon>
        <taxon>Sar</taxon>
        <taxon>Alveolata</taxon>
        <taxon>Ciliophora</taxon>
        <taxon>Intramacronucleata</taxon>
        <taxon>Oligohymenophorea</taxon>
        <taxon>Peniculida</taxon>
        <taxon>Parameciidae</taxon>
        <taxon>Paramecium</taxon>
    </lineage>
</organism>
<evidence type="ECO:0000313" key="2">
    <source>
        <dbReference type="Proteomes" id="UP000683925"/>
    </source>
</evidence>
<sequence>MCQINNDNNKKDTIFANLTSQQDKFDLIQGHLKGKLLRGGALPQTLKRFQPLFSVTIFNQCSLQIKS</sequence>
<evidence type="ECO:0000313" key="1">
    <source>
        <dbReference type="EMBL" id="CAD8196053.1"/>
    </source>
</evidence>
<accession>A0A8S1X1M1</accession>
<dbReference type="Proteomes" id="UP000683925">
    <property type="component" value="Unassembled WGS sequence"/>
</dbReference>
<dbReference type="AlphaFoldDB" id="A0A8S1X1M1"/>
<protein>
    <submittedName>
        <fullName evidence="1">Uncharacterized protein</fullName>
    </submittedName>
</protein>
<comment type="caution">
    <text evidence="1">The sequence shown here is derived from an EMBL/GenBank/DDBJ whole genome shotgun (WGS) entry which is preliminary data.</text>
</comment>
<proteinExistence type="predicted"/>
<reference evidence="1" key="1">
    <citation type="submission" date="2021-01" db="EMBL/GenBank/DDBJ databases">
        <authorList>
            <consortium name="Genoscope - CEA"/>
            <person name="William W."/>
        </authorList>
    </citation>
    <scope>NUCLEOTIDE SEQUENCE</scope>
</reference>